<dbReference type="InterPro" id="IPR002888">
    <property type="entry name" value="2Fe-2S-bd"/>
</dbReference>
<evidence type="ECO:0000313" key="8">
    <source>
        <dbReference type="Proteomes" id="UP000636888"/>
    </source>
</evidence>
<protein>
    <submittedName>
        <fullName evidence="7">(2Fe-2S)-binding protein</fullName>
    </submittedName>
</protein>
<dbReference type="SUPFAM" id="SSF54292">
    <property type="entry name" value="2Fe-2S ferredoxin-like"/>
    <property type="match status" value="1"/>
</dbReference>
<keyword evidence="5" id="KW-0411">Iron-sulfur</keyword>
<evidence type="ECO:0000259" key="6">
    <source>
        <dbReference type="PROSITE" id="PS51085"/>
    </source>
</evidence>
<sequence length="156" mass="16482">MVALTVNGRRYEVEVPVDTPLLWVLRDNLGLTGTKYGCGRALCGACTVHVNGKAVRSCVTPVSAVIGKEVLTIEGLAPDADHPVQLAWIAEDVPQCGYCQSGQIMSAVALLAANPRPTDADIDQAMSANLCRCGTYPRIRKAIHRAAATMAAGGHR</sequence>
<dbReference type="PROSITE" id="PS51085">
    <property type="entry name" value="2FE2S_FER_2"/>
    <property type="match status" value="1"/>
</dbReference>
<evidence type="ECO:0000313" key="7">
    <source>
        <dbReference type="EMBL" id="MBJ6727695.1"/>
    </source>
</evidence>
<proteinExistence type="predicted"/>
<dbReference type="Gene3D" id="3.10.20.30">
    <property type="match status" value="1"/>
</dbReference>
<gene>
    <name evidence="7" type="ORF">JFN93_23555</name>
</gene>
<dbReference type="Pfam" id="PF01799">
    <property type="entry name" value="Fer2_2"/>
    <property type="match status" value="1"/>
</dbReference>
<dbReference type="RefSeq" id="WP_199386837.1">
    <property type="nucleotide sequence ID" value="NZ_JAEMHM010000028.1"/>
</dbReference>
<feature type="domain" description="2Fe-2S ferredoxin-type" evidence="6">
    <location>
        <begin position="1"/>
        <end position="76"/>
    </location>
</feature>
<dbReference type="GO" id="GO:0016491">
    <property type="term" value="F:oxidoreductase activity"/>
    <property type="evidence" value="ECO:0007669"/>
    <property type="project" value="UniProtKB-KW"/>
</dbReference>
<organism evidence="7 8">
    <name type="scientific">Geomesophilobacter sediminis</name>
    <dbReference type="NCBI Taxonomy" id="2798584"/>
    <lineage>
        <taxon>Bacteria</taxon>
        <taxon>Pseudomonadati</taxon>
        <taxon>Thermodesulfobacteriota</taxon>
        <taxon>Desulfuromonadia</taxon>
        <taxon>Geobacterales</taxon>
        <taxon>Geobacteraceae</taxon>
        <taxon>Geomesophilobacter</taxon>
    </lineage>
</organism>
<dbReference type="InterPro" id="IPR036010">
    <property type="entry name" value="2Fe-2S_ferredoxin-like_sf"/>
</dbReference>
<dbReference type="SUPFAM" id="SSF47741">
    <property type="entry name" value="CO dehydrogenase ISP C-domain like"/>
    <property type="match status" value="1"/>
</dbReference>
<dbReference type="Gene3D" id="1.10.150.120">
    <property type="entry name" value="[2Fe-2S]-binding domain"/>
    <property type="match status" value="1"/>
</dbReference>
<dbReference type="InterPro" id="IPR006058">
    <property type="entry name" value="2Fe2S_fd_BS"/>
</dbReference>
<dbReference type="InterPro" id="IPR001041">
    <property type="entry name" value="2Fe-2S_ferredoxin-type"/>
</dbReference>
<dbReference type="AlphaFoldDB" id="A0A8J7M2T8"/>
<dbReference type="Proteomes" id="UP000636888">
    <property type="component" value="Unassembled WGS sequence"/>
</dbReference>
<name>A0A8J7M2T8_9BACT</name>
<dbReference type="EMBL" id="JAEMHM010000028">
    <property type="protein sequence ID" value="MBJ6727695.1"/>
    <property type="molecule type" value="Genomic_DNA"/>
</dbReference>
<keyword evidence="8" id="KW-1185">Reference proteome</keyword>
<dbReference type="GO" id="GO:0051537">
    <property type="term" value="F:2 iron, 2 sulfur cluster binding"/>
    <property type="evidence" value="ECO:0007669"/>
    <property type="project" value="UniProtKB-KW"/>
</dbReference>
<keyword evidence="4" id="KW-0408">Iron</keyword>
<keyword evidence="3" id="KW-0560">Oxidoreductase</keyword>
<evidence type="ECO:0000256" key="3">
    <source>
        <dbReference type="ARBA" id="ARBA00023002"/>
    </source>
</evidence>
<dbReference type="InterPro" id="IPR012675">
    <property type="entry name" value="Beta-grasp_dom_sf"/>
</dbReference>
<evidence type="ECO:0000256" key="2">
    <source>
        <dbReference type="ARBA" id="ARBA00022723"/>
    </source>
</evidence>
<dbReference type="PANTHER" id="PTHR44379:SF2">
    <property type="entry name" value="BLR6218 PROTEIN"/>
    <property type="match status" value="1"/>
</dbReference>
<evidence type="ECO:0000256" key="4">
    <source>
        <dbReference type="ARBA" id="ARBA00023004"/>
    </source>
</evidence>
<dbReference type="CDD" id="cd00207">
    <property type="entry name" value="fer2"/>
    <property type="match status" value="1"/>
</dbReference>
<keyword evidence="2" id="KW-0479">Metal-binding</keyword>
<reference evidence="7" key="1">
    <citation type="submission" date="2020-12" db="EMBL/GenBank/DDBJ databases">
        <title>Geomonas sp. Red875, isolated from river sediment.</title>
        <authorList>
            <person name="Xu Z."/>
            <person name="Zhang Z."/>
            <person name="Masuda Y."/>
            <person name="Itoh H."/>
            <person name="Senoo K."/>
        </authorList>
    </citation>
    <scope>NUCLEOTIDE SEQUENCE</scope>
    <source>
        <strain evidence="7">Red875</strain>
    </source>
</reference>
<dbReference type="InterPro" id="IPR051452">
    <property type="entry name" value="Diverse_Oxidoreductases"/>
</dbReference>
<keyword evidence="1" id="KW-0001">2Fe-2S</keyword>
<dbReference type="InterPro" id="IPR036884">
    <property type="entry name" value="2Fe-2S-bd_dom_sf"/>
</dbReference>
<evidence type="ECO:0000256" key="1">
    <source>
        <dbReference type="ARBA" id="ARBA00022714"/>
    </source>
</evidence>
<accession>A0A8J7M2T8</accession>
<comment type="caution">
    <text evidence="7">The sequence shown here is derived from an EMBL/GenBank/DDBJ whole genome shotgun (WGS) entry which is preliminary data.</text>
</comment>
<dbReference type="GO" id="GO:0046872">
    <property type="term" value="F:metal ion binding"/>
    <property type="evidence" value="ECO:0007669"/>
    <property type="project" value="UniProtKB-KW"/>
</dbReference>
<dbReference type="FunFam" id="3.10.20.30:FF:000020">
    <property type="entry name" value="Xanthine dehydrogenase iron-sulfur subunit"/>
    <property type="match status" value="1"/>
</dbReference>
<dbReference type="PANTHER" id="PTHR44379">
    <property type="entry name" value="OXIDOREDUCTASE WITH IRON-SULFUR SUBUNIT"/>
    <property type="match status" value="1"/>
</dbReference>
<dbReference type="Pfam" id="PF00111">
    <property type="entry name" value="Fer2"/>
    <property type="match status" value="1"/>
</dbReference>
<evidence type="ECO:0000256" key="5">
    <source>
        <dbReference type="ARBA" id="ARBA00023014"/>
    </source>
</evidence>
<dbReference type="PROSITE" id="PS00197">
    <property type="entry name" value="2FE2S_FER_1"/>
    <property type="match status" value="1"/>
</dbReference>